<evidence type="ECO:0000256" key="3">
    <source>
        <dbReference type="ARBA" id="ARBA00022989"/>
    </source>
</evidence>
<comment type="subcellular location">
    <subcellularLocation>
        <location evidence="1">Membrane</location>
        <topology evidence="1">Multi-pass membrane protein</topology>
    </subcellularLocation>
</comment>
<dbReference type="InterPro" id="IPR039421">
    <property type="entry name" value="Type_1_exporter"/>
</dbReference>
<protein>
    <submittedName>
        <fullName evidence="8">ABC transporter B family member 9-like isoform X1</fullName>
    </submittedName>
</protein>
<evidence type="ECO:0000256" key="6">
    <source>
        <dbReference type="SAM" id="Phobius"/>
    </source>
</evidence>
<reference evidence="8" key="2">
    <citation type="submission" date="2025-08" db="UniProtKB">
        <authorList>
            <consortium name="RefSeq"/>
        </authorList>
    </citation>
    <scope>IDENTIFICATION</scope>
    <source>
        <tissue evidence="8">Leaves</tissue>
    </source>
</reference>
<dbReference type="SUPFAM" id="SSF90123">
    <property type="entry name" value="ABC transporter transmembrane region"/>
    <property type="match status" value="1"/>
</dbReference>
<dbReference type="RefSeq" id="XP_027087687.1">
    <property type="nucleotide sequence ID" value="XM_027231886.2"/>
</dbReference>
<dbReference type="PANTHER" id="PTHR24222:SF50">
    <property type="entry name" value="ABC TRANSPORTER B FAMILY MEMBER 9-LIKE ISOFORM X2"/>
    <property type="match status" value="1"/>
</dbReference>
<feature type="transmembrane region" description="Helical" evidence="6">
    <location>
        <begin position="85"/>
        <end position="104"/>
    </location>
</feature>
<dbReference type="GO" id="GO:0005886">
    <property type="term" value="C:plasma membrane"/>
    <property type="evidence" value="ECO:0007669"/>
    <property type="project" value="TreeGrafter"/>
</dbReference>
<evidence type="ECO:0000256" key="4">
    <source>
        <dbReference type="ARBA" id="ARBA00023136"/>
    </source>
</evidence>
<name>A0A6P6UCP5_COFAR</name>
<keyword evidence="4 6" id="KW-0472">Membrane</keyword>
<evidence type="ECO:0000313" key="7">
    <source>
        <dbReference type="Proteomes" id="UP001652660"/>
    </source>
</evidence>
<proteinExistence type="predicted"/>
<dbReference type="GO" id="GO:0042626">
    <property type="term" value="F:ATPase-coupled transmembrane transporter activity"/>
    <property type="evidence" value="ECO:0007669"/>
    <property type="project" value="TreeGrafter"/>
</dbReference>
<evidence type="ECO:0000256" key="5">
    <source>
        <dbReference type="SAM" id="MobiDB-lite"/>
    </source>
</evidence>
<dbReference type="Proteomes" id="UP001652660">
    <property type="component" value="Chromosome 9c"/>
</dbReference>
<reference evidence="7" key="1">
    <citation type="journal article" date="2025" name="Foods">
        <title>Unveiling the Microbial Signatures of Arabica Coffee Cherries: Insights into Ripeness Specific Diversity, Functional Traits, and Implications for Quality and Safety.</title>
        <authorList>
            <consortium name="RefSeq"/>
            <person name="Tenea G.N."/>
            <person name="Cifuentes V."/>
            <person name="Reyes P."/>
            <person name="Cevallos-Vallejos M."/>
        </authorList>
    </citation>
    <scope>NUCLEOTIDE SEQUENCE [LARGE SCALE GENOMIC DNA]</scope>
</reference>
<keyword evidence="3 6" id="KW-1133">Transmembrane helix</keyword>
<keyword evidence="7" id="KW-1185">Reference proteome</keyword>
<gene>
    <name evidence="8" type="primary">LOC113709129</name>
</gene>
<dbReference type="OrthoDB" id="6500128at2759"/>
<evidence type="ECO:0000313" key="8">
    <source>
        <dbReference type="RefSeq" id="XP_027087687.1"/>
    </source>
</evidence>
<organism evidence="7 8">
    <name type="scientific">Coffea arabica</name>
    <name type="common">Arabian coffee</name>
    <dbReference type="NCBI Taxonomy" id="13443"/>
    <lineage>
        <taxon>Eukaryota</taxon>
        <taxon>Viridiplantae</taxon>
        <taxon>Streptophyta</taxon>
        <taxon>Embryophyta</taxon>
        <taxon>Tracheophyta</taxon>
        <taxon>Spermatophyta</taxon>
        <taxon>Magnoliopsida</taxon>
        <taxon>eudicotyledons</taxon>
        <taxon>Gunneridae</taxon>
        <taxon>Pentapetalae</taxon>
        <taxon>asterids</taxon>
        <taxon>lamiids</taxon>
        <taxon>Gentianales</taxon>
        <taxon>Rubiaceae</taxon>
        <taxon>Ixoroideae</taxon>
        <taxon>Gardenieae complex</taxon>
        <taxon>Bertiereae - Coffeeae clade</taxon>
        <taxon>Coffeeae</taxon>
        <taxon>Coffea</taxon>
    </lineage>
</organism>
<dbReference type="Gene3D" id="1.20.1560.10">
    <property type="entry name" value="ABC transporter type 1, transmembrane domain"/>
    <property type="match status" value="1"/>
</dbReference>
<dbReference type="GeneID" id="113709129"/>
<dbReference type="GO" id="GO:0005524">
    <property type="term" value="F:ATP binding"/>
    <property type="evidence" value="ECO:0007669"/>
    <property type="project" value="InterPro"/>
</dbReference>
<accession>A0A6P6UCP5</accession>
<keyword evidence="2 6" id="KW-0812">Transmembrane</keyword>
<evidence type="ECO:0000256" key="2">
    <source>
        <dbReference type="ARBA" id="ARBA00022692"/>
    </source>
</evidence>
<feature type="compositionally biased region" description="Polar residues" evidence="5">
    <location>
        <begin position="1"/>
        <end position="18"/>
    </location>
</feature>
<dbReference type="AlphaFoldDB" id="A0A6P6UCP5"/>
<dbReference type="InterPro" id="IPR036640">
    <property type="entry name" value="ABC1_TM_sf"/>
</dbReference>
<feature type="region of interest" description="Disordered" evidence="5">
    <location>
        <begin position="1"/>
        <end position="20"/>
    </location>
</feature>
<dbReference type="PANTHER" id="PTHR24222">
    <property type="entry name" value="ABC TRANSPORTER B FAMILY"/>
    <property type="match status" value="1"/>
</dbReference>
<evidence type="ECO:0000256" key="1">
    <source>
        <dbReference type="ARBA" id="ARBA00004141"/>
    </source>
</evidence>
<sequence length="116" mass="12541">MQENTTASPTPKQTQKSSKANEKGFSLFTLFKFADGVDIFLMVFGSIYAIANGLAQPVMALLFGGVVDTFSTADYQHMPQDILRVSIKLLYLAAGAGIAAQMLVNQSLPFLTERSS</sequence>